<evidence type="ECO:0000313" key="3">
    <source>
        <dbReference type="EMBL" id="TDL18925.1"/>
    </source>
</evidence>
<dbReference type="PANTHER" id="PTHR47800:SF5">
    <property type="entry name" value="FER-1-LIKE PROTEIN 6"/>
    <property type="match status" value="1"/>
</dbReference>
<gene>
    <name evidence="3" type="ORF">BD410DRAFT_774484</name>
</gene>
<dbReference type="PANTHER" id="PTHR47800">
    <property type="entry name" value="C2 DOMAIN-CONTAINING PROTEIN"/>
    <property type="match status" value="1"/>
</dbReference>
<proteinExistence type="predicted"/>
<reference evidence="3 4" key="1">
    <citation type="submission" date="2018-06" db="EMBL/GenBank/DDBJ databases">
        <title>A transcriptomic atlas of mushroom development highlights an independent origin of complex multicellularity.</title>
        <authorList>
            <consortium name="DOE Joint Genome Institute"/>
            <person name="Krizsan K."/>
            <person name="Almasi E."/>
            <person name="Merenyi Z."/>
            <person name="Sahu N."/>
            <person name="Viragh M."/>
            <person name="Koszo T."/>
            <person name="Mondo S."/>
            <person name="Kiss B."/>
            <person name="Balint B."/>
            <person name="Kues U."/>
            <person name="Barry K."/>
            <person name="Hegedus J.C."/>
            <person name="Henrissat B."/>
            <person name="Johnson J."/>
            <person name="Lipzen A."/>
            <person name="Ohm R."/>
            <person name="Nagy I."/>
            <person name="Pangilinan J."/>
            <person name="Yan J."/>
            <person name="Xiong Y."/>
            <person name="Grigoriev I.V."/>
            <person name="Hibbett D.S."/>
            <person name="Nagy L.G."/>
        </authorList>
    </citation>
    <scope>NUCLEOTIDE SEQUENCE [LARGE SCALE GENOMIC DNA]</scope>
    <source>
        <strain evidence="3 4">SZMC22713</strain>
    </source>
</reference>
<protein>
    <submittedName>
        <fullName evidence="3">C2-domain-containing protein</fullName>
    </submittedName>
</protein>
<dbReference type="VEuPathDB" id="FungiDB:BD410DRAFT_774484"/>
<dbReference type="AlphaFoldDB" id="A0A4Y7PUW5"/>
<evidence type="ECO:0000259" key="2">
    <source>
        <dbReference type="PROSITE" id="PS50004"/>
    </source>
</evidence>
<dbReference type="OrthoDB" id="73919at2759"/>
<evidence type="ECO:0000256" key="1">
    <source>
        <dbReference type="SAM" id="MobiDB-lite"/>
    </source>
</evidence>
<organism evidence="3 4">
    <name type="scientific">Rickenella mellea</name>
    <dbReference type="NCBI Taxonomy" id="50990"/>
    <lineage>
        <taxon>Eukaryota</taxon>
        <taxon>Fungi</taxon>
        <taxon>Dikarya</taxon>
        <taxon>Basidiomycota</taxon>
        <taxon>Agaricomycotina</taxon>
        <taxon>Agaricomycetes</taxon>
        <taxon>Hymenochaetales</taxon>
        <taxon>Rickenellaceae</taxon>
        <taxon>Rickenella</taxon>
    </lineage>
</organism>
<dbReference type="InterPro" id="IPR000008">
    <property type="entry name" value="C2_dom"/>
</dbReference>
<dbReference type="Pfam" id="PF00168">
    <property type="entry name" value="C2"/>
    <property type="match status" value="1"/>
</dbReference>
<name>A0A4Y7PUW5_9AGAM</name>
<feature type="region of interest" description="Disordered" evidence="1">
    <location>
        <begin position="433"/>
        <end position="472"/>
    </location>
</feature>
<keyword evidence="4" id="KW-1185">Reference proteome</keyword>
<feature type="domain" description="C2" evidence="2">
    <location>
        <begin position="28"/>
        <end position="145"/>
    </location>
</feature>
<dbReference type="STRING" id="50990.A0A4Y7PUW5"/>
<dbReference type="EMBL" id="ML170202">
    <property type="protein sequence ID" value="TDL18925.1"/>
    <property type="molecule type" value="Genomic_DNA"/>
</dbReference>
<dbReference type="Gene3D" id="2.60.40.150">
    <property type="entry name" value="C2 domain"/>
    <property type="match status" value="1"/>
</dbReference>
<dbReference type="InterPro" id="IPR035892">
    <property type="entry name" value="C2_domain_sf"/>
</dbReference>
<dbReference type="SUPFAM" id="SSF49562">
    <property type="entry name" value="C2 domain (Calcium/lipid-binding domain, CaLB)"/>
    <property type="match status" value="1"/>
</dbReference>
<dbReference type="CDD" id="cd00030">
    <property type="entry name" value="C2"/>
    <property type="match status" value="1"/>
</dbReference>
<dbReference type="Proteomes" id="UP000294933">
    <property type="component" value="Unassembled WGS sequence"/>
</dbReference>
<sequence length="472" mass="52470">MNSFRRSPYIYPATSMFHRLHDTIRGVADAAKDLAADKLPSGKFIDVSIQFIGASGLPKMDLVGTADPYFIAKLDDKITFISSVQPNTLTPVWNEIWNVKNVPDNAVLKVEVLDKDEGAPKDDYIGNFETTLTSGPKEVEIVGSILKQVKGTFWLKITSTPSADPPGPAYTFNGPIRYSRHSSPTVGLLANLNDQRLYSTWKMHIKGVPLFFGDHVQPWNRNYKAAQSIFQGPSSMAVRAGIQAGHRMLYARSTTNGFGIIDRPEDVHKLLRGGPHMNHRVKPAVYTYIIAVQDDTFRFSETGAAFFVDFASKHALHSNCAESVRYSGEFHPRPQGGWDKFSEDTPDDKVNWELVIDNNSGTYSPDKELLPQVKACLEYNFPGFTIHALDFHDEELERSRTACREYALKNRGVRQTELQPHTTEGEETLMHHASVHSGKDQPQSSEGGAPLTQYPTCQIADGQTPSSLGPTT</sequence>
<feature type="compositionally biased region" description="Polar residues" evidence="1">
    <location>
        <begin position="453"/>
        <end position="472"/>
    </location>
</feature>
<evidence type="ECO:0000313" key="4">
    <source>
        <dbReference type="Proteomes" id="UP000294933"/>
    </source>
</evidence>
<dbReference type="SMART" id="SM00239">
    <property type="entry name" value="C2"/>
    <property type="match status" value="1"/>
</dbReference>
<dbReference type="GO" id="GO:0010628">
    <property type="term" value="P:positive regulation of gene expression"/>
    <property type="evidence" value="ECO:0007669"/>
    <property type="project" value="TreeGrafter"/>
</dbReference>
<accession>A0A4Y7PUW5</accession>
<dbReference type="PROSITE" id="PS50004">
    <property type="entry name" value="C2"/>
    <property type="match status" value="1"/>
</dbReference>